<dbReference type="InterPro" id="IPR012318">
    <property type="entry name" value="HTH_CRP"/>
</dbReference>
<dbReference type="PANTHER" id="PTHR43132:SF8">
    <property type="entry name" value="HTH-TYPE TRANSCRIPTIONAL REGULATOR KMTR"/>
    <property type="match status" value="1"/>
</dbReference>
<dbReference type="PANTHER" id="PTHR43132">
    <property type="entry name" value="ARSENICAL RESISTANCE OPERON REPRESSOR ARSR-RELATED"/>
    <property type="match status" value="1"/>
</dbReference>
<protein>
    <submittedName>
        <fullName evidence="6">DUF5937 family protein</fullName>
    </submittedName>
</protein>
<dbReference type="Gene3D" id="1.10.10.10">
    <property type="entry name" value="Winged helix-like DNA-binding domain superfamily/Winged helix DNA-binding domain"/>
    <property type="match status" value="1"/>
</dbReference>
<dbReference type="RefSeq" id="WP_311690391.1">
    <property type="nucleotide sequence ID" value="NZ_JAVREY010000001.1"/>
</dbReference>
<dbReference type="CDD" id="cd00090">
    <property type="entry name" value="HTH_ARSR"/>
    <property type="match status" value="1"/>
</dbReference>
<dbReference type="InterPro" id="IPR001845">
    <property type="entry name" value="HTH_ArsR_DNA-bd_dom"/>
</dbReference>
<sequence>MAVEIRFTAASVARVRFAVSPLGETVLALRLLLGTGGHAVHRPWVRGARPLLTGEPELPLLRALIAGPLPSFLFPVPQERMPSMATELELLRATEEAFFRREYGAVLGVPEEEAPAPAAVLPRLAEALQRCHERLIAPHWRRMRAVLEADVGRRALTLVDGGVQALFAELHRDIAWDDGQLVVHGRRTPHSVRTVDAGGHGLVLLPSVFNWPHVGVDKSPVTTASIRYPAVGVGLLWEDPPPAPTGLAPVLGHTRAALLTALAEPLTTTDLAGRLGITPSAVSQHLGALRGAGLVATQRRGRTALHLRTERADHLVGDPAAVSRTSSTGM</sequence>
<accession>A0ABU2TKE3</accession>
<name>A0ABU2TKE3_9ACTN</name>
<evidence type="ECO:0000313" key="6">
    <source>
        <dbReference type="EMBL" id="MDT0461407.1"/>
    </source>
</evidence>
<dbReference type="SMART" id="SM00419">
    <property type="entry name" value="HTH_CRP"/>
    <property type="match status" value="1"/>
</dbReference>
<dbReference type="EMBL" id="JAVREY010000001">
    <property type="protein sequence ID" value="MDT0461407.1"/>
    <property type="molecule type" value="Genomic_DNA"/>
</dbReference>
<dbReference type="InterPro" id="IPR036388">
    <property type="entry name" value="WH-like_DNA-bd_sf"/>
</dbReference>
<dbReference type="SMART" id="SM00418">
    <property type="entry name" value="HTH_ARSR"/>
    <property type="match status" value="1"/>
</dbReference>
<evidence type="ECO:0000259" key="4">
    <source>
        <dbReference type="SMART" id="SM00418"/>
    </source>
</evidence>
<keyword evidence="3" id="KW-0804">Transcription</keyword>
<dbReference type="Pfam" id="PF19361">
    <property type="entry name" value="DUF5937"/>
    <property type="match status" value="1"/>
</dbReference>
<dbReference type="InterPro" id="IPR051011">
    <property type="entry name" value="Metal_resp_trans_reg"/>
</dbReference>
<keyword evidence="2" id="KW-0238">DNA-binding</keyword>
<comment type="caution">
    <text evidence="6">The sequence shown here is derived from an EMBL/GenBank/DDBJ whole genome shotgun (WGS) entry which is preliminary data.</text>
</comment>
<organism evidence="6 7">
    <name type="scientific">Streptomyces gibsoniae</name>
    <dbReference type="NCBI Taxonomy" id="3075529"/>
    <lineage>
        <taxon>Bacteria</taxon>
        <taxon>Bacillati</taxon>
        <taxon>Actinomycetota</taxon>
        <taxon>Actinomycetes</taxon>
        <taxon>Kitasatosporales</taxon>
        <taxon>Streptomycetaceae</taxon>
        <taxon>Streptomyces</taxon>
    </lineage>
</organism>
<reference evidence="7" key="1">
    <citation type="submission" date="2023-07" db="EMBL/GenBank/DDBJ databases">
        <title>30 novel species of actinomycetes from the DSMZ collection.</title>
        <authorList>
            <person name="Nouioui I."/>
        </authorList>
    </citation>
    <scope>NUCLEOTIDE SEQUENCE [LARGE SCALE GENOMIC DNA]</scope>
    <source>
        <strain evidence="7">DSM 41699</strain>
    </source>
</reference>
<dbReference type="Proteomes" id="UP001183809">
    <property type="component" value="Unassembled WGS sequence"/>
</dbReference>
<keyword evidence="1" id="KW-0805">Transcription regulation</keyword>
<dbReference type="InterPro" id="IPR036390">
    <property type="entry name" value="WH_DNA-bd_sf"/>
</dbReference>
<dbReference type="InterPro" id="IPR045981">
    <property type="entry name" value="DUF5937"/>
</dbReference>
<feature type="domain" description="HTH crp-type" evidence="5">
    <location>
        <begin position="258"/>
        <end position="307"/>
    </location>
</feature>
<evidence type="ECO:0000259" key="5">
    <source>
        <dbReference type="SMART" id="SM00419"/>
    </source>
</evidence>
<evidence type="ECO:0000256" key="3">
    <source>
        <dbReference type="ARBA" id="ARBA00023163"/>
    </source>
</evidence>
<dbReference type="Pfam" id="PF12840">
    <property type="entry name" value="HTH_20"/>
    <property type="match status" value="1"/>
</dbReference>
<feature type="domain" description="HTH arsR-type" evidence="4">
    <location>
        <begin position="246"/>
        <end position="321"/>
    </location>
</feature>
<dbReference type="SUPFAM" id="SSF46785">
    <property type="entry name" value="Winged helix' DNA-binding domain"/>
    <property type="match status" value="1"/>
</dbReference>
<evidence type="ECO:0000313" key="7">
    <source>
        <dbReference type="Proteomes" id="UP001183809"/>
    </source>
</evidence>
<evidence type="ECO:0000256" key="1">
    <source>
        <dbReference type="ARBA" id="ARBA00023015"/>
    </source>
</evidence>
<dbReference type="InterPro" id="IPR011991">
    <property type="entry name" value="ArsR-like_HTH"/>
</dbReference>
<evidence type="ECO:0000256" key="2">
    <source>
        <dbReference type="ARBA" id="ARBA00023125"/>
    </source>
</evidence>
<proteinExistence type="predicted"/>
<keyword evidence="7" id="KW-1185">Reference proteome</keyword>
<gene>
    <name evidence="6" type="ORF">RM764_00065</name>
</gene>